<feature type="compositionally biased region" description="Polar residues" evidence="1">
    <location>
        <begin position="23"/>
        <end position="44"/>
    </location>
</feature>
<evidence type="ECO:0000256" key="1">
    <source>
        <dbReference type="SAM" id="MobiDB-lite"/>
    </source>
</evidence>
<organism evidence="2 3">
    <name type="scientific">Sphaeroforma arctica JP610</name>
    <dbReference type="NCBI Taxonomy" id="667725"/>
    <lineage>
        <taxon>Eukaryota</taxon>
        <taxon>Ichthyosporea</taxon>
        <taxon>Ichthyophonida</taxon>
        <taxon>Sphaeroforma</taxon>
    </lineage>
</organism>
<dbReference type="GeneID" id="25909340"/>
<evidence type="ECO:0000313" key="2">
    <source>
        <dbReference type="EMBL" id="KNC78741.1"/>
    </source>
</evidence>
<dbReference type="AlphaFoldDB" id="A0A0L0FQC7"/>
<feature type="region of interest" description="Disordered" evidence="1">
    <location>
        <begin position="18"/>
        <end position="66"/>
    </location>
</feature>
<gene>
    <name evidence="2" type="ORF">SARC_08836</name>
</gene>
<accession>A0A0L0FQC7</accession>
<sequence length="89" mass="10016">MTETRIRTAALMQAERMLRDQTRTANKRNNAQTTTPAEDNSTNANKRECPEKKANQATKTEQRAKKDIQIAKLSITSGKVEDITDGDEH</sequence>
<proteinExistence type="predicted"/>
<dbReference type="Proteomes" id="UP000054560">
    <property type="component" value="Unassembled WGS sequence"/>
</dbReference>
<protein>
    <submittedName>
        <fullName evidence="2">Uncharacterized protein</fullName>
    </submittedName>
</protein>
<reference evidence="2 3" key="1">
    <citation type="submission" date="2011-02" db="EMBL/GenBank/DDBJ databases">
        <title>The Genome Sequence of Sphaeroforma arctica JP610.</title>
        <authorList>
            <consortium name="The Broad Institute Genome Sequencing Platform"/>
            <person name="Russ C."/>
            <person name="Cuomo C."/>
            <person name="Young S.K."/>
            <person name="Zeng Q."/>
            <person name="Gargeya S."/>
            <person name="Alvarado L."/>
            <person name="Berlin A."/>
            <person name="Chapman S.B."/>
            <person name="Chen Z."/>
            <person name="Freedman E."/>
            <person name="Gellesch M."/>
            <person name="Goldberg J."/>
            <person name="Griggs A."/>
            <person name="Gujja S."/>
            <person name="Heilman E."/>
            <person name="Heiman D."/>
            <person name="Howarth C."/>
            <person name="Mehta T."/>
            <person name="Neiman D."/>
            <person name="Pearson M."/>
            <person name="Roberts A."/>
            <person name="Saif S."/>
            <person name="Shea T."/>
            <person name="Shenoy N."/>
            <person name="Sisk P."/>
            <person name="Stolte C."/>
            <person name="Sykes S."/>
            <person name="White J."/>
            <person name="Yandava C."/>
            <person name="Burger G."/>
            <person name="Gray M.W."/>
            <person name="Holland P.W.H."/>
            <person name="King N."/>
            <person name="Lang F.B.F."/>
            <person name="Roger A.J."/>
            <person name="Ruiz-Trillo I."/>
            <person name="Haas B."/>
            <person name="Nusbaum C."/>
            <person name="Birren B."/>
        </authorList>
    </citation>
    <scope>NUCLEOTIDE SEQUENCE [LARGE SCALE GENOMIC DNA]</scope>
    <source>
        <strain evidence="2 3">JP610</strain>
    </source>
</reference>
<feature type="compositionally biased region" description="Basic and acidic residues" evidence="1">
    <location>
        <begin position="45"/>
        <end position="66"/>
    </location>
</feature>
<dbReference type="RefSeq" id="XP_014152643.1">
    <property type="nucleotide sequence ID" value="XM_014297168.1"/>
</dbReference>
<evidence type="ECO:0000313" key="3">
    <source>
        <dbReference type="Proteomes" id="UP000054560"/>
    </source>
</evidence>
<name>A0A0L0FQC7_9EUKA</name>
<keyword evidence="3" id="KW-1185">Reference proteome</keyword>
<dbReference type="EMBL" id="KQ242432">
    <property type="protein sequence ID" value="KNC78741.1"/>
    <property type="molecule type" value="Genomic_DNA"/>
</dbReference>